<keyword evidence="4" id="KW-1185">Reference proteome</keyword>
<organism evidence="3 4">
    <name type="scientific">Rhodotorula diobovata</name>
    <dbReference type="NCBI Taxonomy" id="5288"/>
    <lineage>
        <taxon>Eukaryota</taxon>
        <taxon>Fungi</taxon>
        <taxon>Dikarya</taxon>
        <taxon>Basidiomycota</taxon>
        <taxon>Pucciniomycotina</taxon>
        <taxon>Microbotryomycetes</taxon>
        <taxon>Sporidiobolales</taxon>
        <taxon>Sporidiobolaceae</taxon>
        <taxon>Rhodotorula</taxon>
    </lineage>
</organism>
<dbReference type="STRING" id="5288.A0A5C5G5I3"/>
<feature type="region of interest" description="Disordered" evidence="2">
    <location>
        <begin position="87"/>
        <end position="110"/>
    </location>
</feature>
<protein>
    <submittedName>
        <fullName evidence="3">Proteophosphoglycan ppg1</fullName>
    </submittedName>
</protein>
<evidence type="ECO:0000313" key="3">
    <source>
        <dbReference type="EMBL" id="TNY24373.1"/>
    </source>
</evidence>
<keyword evidence="1" id="KW-0175">Coiled coil</keyword>
<dbReference type="EMBL" id="SOZI01000003">
    <property type="protein sequence ID" value="TNY24373.1"/>
    <property type="molecule type" value="Genomic_DNA"/>
</dbReference>
<feature type="compositionally biased region" description="Polar residues" evidence="2">
    <location>
        <begin position="420"/>
        <end position="430"/>
    </location>
</feature>
<feature type="compositionally biased region" description="Polar residues" evidence="2">
    <location>
        <begin position="475"/>
        <end position="496"/>
    </location>
</feature>
<feature type="compositionally biased region" description="Low complexity" evidence="2">
    <location>
        <begin position="508"/>
        <end position="517"/>
    </location>
</feature>
<sequence>MADASPHTPLPRDTHPDAASTMDVDDYAGEVALLRASLADLAGQLEAEKQRVSALEAQRRADEEKVTTLRSMVEESRRALMRLQLEASRRPSDASLAASRRGSVEQEYTFPPRRQSLLSAERSVPRRRSSLGLVAISGSPVESPSSPKEAEASTLAGLGFALDSPASAPAALGPGPGSTVSRRGSTATPLARYAHRRGSASIAVMPQDDDDAQRMSRLRELRLGVHSTKIASRRSSSVSGLPDFVQPGEFEIALERRLARRVSTASRRGSCVGANGGRAHSEGDSPLSANLNLLGRKDSLAVFESWSRRSSLVSSAGPESDHSSGGPLTDLRLQLEGLKIQLAEAEEGRRASEACLAALRTYLSSSESRRDNGDTLPLSLPPLPTDRSADSLGDATPSAMPCPPAPRQSSRWSIPRLSFSLPSRESGTPCDTSRRQSDASTTSATTLLDTRATPSMPSFGAFSFSALVSRSAATTLSADTSPRMQCSRSSDTSADTSFPVEPSLLMRSTSSSSVSREGGSGHSYSASMDDGASTAESVAPSLVSDRDSSSACSASSSRSSSPVPSMPHLALRTRDSTEGTECTQRLTVDFAAEEASPHPFALSEGFGLGLSSDAEEGDAVVEAARMPMVKESLVALSSALRQERA</sequence>
<feature type="compositionally biased region" description="Low complexity" evidence="2">
    <location>
        <begin position="438"/>
        <end position="452"/>
    </location>
</feature>
<feature type="region of interest" description="Disordered" evidence="2">
    <location>
        <begin position="366"/>
        <end position="452"/>
    </location>
</feature>
<reference evidence="3 4" key="1">
    <citation type="submission" date="2019-03" db="EMBL/GenBank/DDBJ databases">
        <title>Rhodosporidium diobovatum UCD-FST 08-225 genome sequencing, assembly, and annotation.</title>
        <authorList>
            <person name="Fakankun I.U."/>
            <person name="Fristensky B."/>
            <person name="Levin D.B."/>
        </authorList>
    </citation>
    <scope>NUCLEOTIDE SEQUENCE [LARGE SCALE GENOMIC DNA]</scope>
    <source>
        <strain evidence="3 4">UCD-FST 08-225</strain>
    </source>
</reference>
<name>A0A5C5G5I3_9BASI</name>
<accession>A0A5C5G5I3</accession>
<gene>
    <name evidence="3" type="ORF">DMC30DRAFT_165147</name>
</gene>
<feature type="region of interest" description="Disordered" evidence="2">
    <location>
        <begin position="475"/>
        <end position="580"/>
    </location>
</feature>
<comment type="caution">
    <text evidence="3">The sequence shown here is derived from an EMBL/GenBank/DDBJ whole genome shotgun (WGS) entry which is preliminary data.</text>
</comment>
<dbReference type="OrthoDB" id="2505754at2759"/>
<feature type="compositionally biased region" description="Low complexity" evidence="2">
    <location>
        <begin position="549"/>
        <end position="563"/>
    </location>
</feature>
<evidence type="ECO:0000313" key="4">
    <source>
        <dbReference type="Proteomes" id="UP000311382"/>
    </source>
</evidence>
<evidence type="ECO:0000256" key="1">
    <source>
        <dbReference type="SAM" id="Coils"/>
    </source>
</evidence>
<dbReference type="Proteomes" id="UP000311382">
    <property type="component" value="Unassembled WGS sequence"/>
</dbReference>
<proteinExistence type="predicted"/>
<dbReference type="AlphaFoldDB" id="A0A5C5G5I3"/>
<feature type="region of interest" description="Disordered" evidence="2">
    <location>
        <begin position="167"/>
        <end position="187"/>
    </location>
</feature>
<feature type="coiled-coil region" evidence="1">
    <location>
        <begin position="38"/>
        <end position="65"/>
    </location>
</feature>
<evidence type="ECO:0000256" key="2">
    <source>
        <dbReference type="SAM" id="MobiDB-lite"/>
    </source>
</evidence>
<feature type="region of interest" description="Disordered" evidence="2">
    <location>
        <begin position="1"/>
        <end position="23"/>
    </location>
</feature>